<feature type="chain" id="PRO_5046278521" description="Secreted protein" evidence="2">
    <location>
        <begin position="24"/>
        <end position="351"/>
    </location>
</feature>
<organism evidence="3 4">
    <name type="scientific">Rhodanobacter geophilus</name>
    <dbReference type="NCBI Taxonomy" id="3162488"/>
    <lineage>
        <taxon>Bacteria</taxon>
        <taxon>Pseudomonadati</taxon>
        <taxon>Pseudomonadota</taxon>
        <taxon>Gammaproteobacteria</taxon>
        <taxon>Lysobacterales</taxon>
        <taxon>Rhodanobacteraceae</taxon>
        <taxon>Rhodanobacter</taxon>
    </lineage>
</organism>
<evidence type="ECO:0000313" key="4">
    <source>
        <dbReference type="Proteomes" id="UP001556170"/>
    </source>
</evidence>
<evidence type="ECO:0008006" key="5">
    <source>
        <dbReference type="Google" id="ProtNLM"/>
    </source>
</evidence>
<reference evidence="3 4" key="1">
    <citation type="submission" date="2024-06" db="EMBL/GenBank/DDBJ databases">
        <authorList>
            <person name="Woo H."/>
        </authorList>
    </citation>
    <scope>NUCLEOTIDE SEQUENCE [LARGE SCALE GENOMIC DNA]</scope>
    <source>
        <strain evidence="3 4">S2-g</strain>
    </source>
</reference>
<dbReference type="EMBL" id="JBFOHL010000022">
    <property type="protein sequence ID" value="MEW9625880.1"/>
    <property type="molecule type" value="Genomic_DNA"/>
</dbReference>
<gene>
    <name evidence="3" type="ORF">ABQJ56_16785</name>
</gene>
<feature type="signal peptide" evidence="2">
    <location>
        <begin position="1"/>
        <end position="23"/>
    </location>
</feature>
<dbReference type="Proteomes" id="UP001556170">
    <property type="component" value="Unassembled WGS sequence"/>
</dbReference>
<protein>
    <recommendedName>
        <fullName evidence="5">Secreted protein</fullName>
    </recommendedName>
</protein>
<evidence type="ECO:0000256" key="1">
    <source>
        <dbReference type="SAM" id="MobiDB-lite"/>
    </source>
</evidence>
<feature type="compositionally biased region" description="Low complexity" evidence="1">
    <location>
        <begin position="335"/>
        <end position="351"/>
    </location>
</feature>
<keyword evidence="4" id="KW-1185">Reference proteome</keyword>
<comment type="caution">
    <text evidence="3">The sequence shown here is derived from an EMBL/GenBank/DDBJ whole genome shotgun (WGS) entry which is preliminary data.</text>
</comment>
<evidence type="ECO:0000256" key="2">
    <source>
        <dbReference type="SAM" id="SignalP"/>
    </source>
</evidence>
<sequence>MRGWHRLALAGTLSLVAAPAAFAAPPLQQPATAATAAGSNPREQALQSFQRDLVSVLALRATAQPLLGAALLARPLPKQPKTNSFHALISRAAATGDAGPAVQWARLADCDARADACPNATALRKLLEQAPDNAAPWLLKLGLDTRDMKSDAARDDLARAAAAKSYDDYAGSSLSALAGVVDALPPPPATQGASGAVGVQALIVLGNARLQPRPALPVAAKLCEDAGEDAAIKADCLKLGELLEWGSSPLARSLGLRLREVLGDAAAQADARQQRRDLTWQVQNYSQLALRAQDDPATARQLLAAAKQGGTEMSQLTAVLRASGVSTTAPASWQPATPDPAQAAPAPAHSP</sequence>
<accession>A0ABV3QTD1</accession>
<name>A0ABV3QTD1_9GAMM</name>
<proteinExistence type="predicted"/>
<feature type="region of interest" description="Disordered" evidence="1">
    <location>
        <begin position="327"/>
        <end position="351"/>
    </location>
</feature>
<dbReference type="RefSeq" id="WP_367846170.1">
    <property type="nucleotide sequence ID" value="NZ_JBFOHL010000022.1"/>
</dbReference>
<keyword evidence="2" id="KW-0732">Signal</keyword>
<evidence type="ECO:0000313" key="3">
    <source>
        <dbReference type="EMBL" id="MEW9625880.1"/>
    </source>
</evidence>